<evidence type="ECO:0000313" key="1">
    <source>
        <dbReference type="EMBL" id="JAH50744.1"/>
    </source>
</evidence>
<proteinExistence type="predicted"/>
<dbReference type="EMBL" id="GBXM01057833">
    <property type="protein sequence ID" value="JAH50744.1"/>
    <property type="molecule type" value="Transcribed_RNA"/>
</dbReference>
<protein>
    <submittedName>
        <fullName evidence="1">Uncharacterized protein</fullName>
    </submittedName>
</protein>
<organism evidence="1">
    <name type="scientific">Anguilla anguilla</name>
    <name type="common">European freshwater eel</name>
    <name type="synonym">Muraena anguilla</name>
    <dbReference type="NCBI Taxonomy" id="7936"/>
    <lineage>
        <taxon>Eukaryota</taxon>
        <taxon>Metazoa</taxon>
        <taxon>Chordata</taxon>
        <taxon>Craniata</taxon>
        <taxon>Vertebrata</taxon>
        <taxon>Euteleostomi</taxon>
        <taxon>Actinopterygii</taxon>
        <taxon>Neopterygii</taxon>
        <taxon>Teleostei</taxon>
        <taxon>Anguilliformes</taxon>
        <taxon>Anguillidae</taxon>
        <taxon>Anguilla</taxon>
    </lineage>
</organism>
<reference evidence="1" key="2">
    <citation type="journal article" date="2015" name="Fish Shellfish Immunol.">
        <title>Early steps in the European eel (Anguilla anguilla)-Vibrio vulnificus interaction in the gills: Role of the RtxA13 toxin.</title>
        <authorList>
            <person name="Callol A."/>
            <person name="Pajuelo D."/>
            <person name="Ebbesson L."/>
            <person name="Teles M."/>
            <person name="MacKenzie S."/>
            <person name="Amaro C."/>
        </authorList>
    </citation>
    <scope>NUCLEOTIDE SEQUENCE</scope>
</reference>
<dbReference type="AlphaFoldDB" id="A0A0E9TAP0"/>
<accession>A0A0E9TAP0</accession>
<reference evidence="1" key="1">
    <citation type="submission" date="2014-11" db="EMBL/GenBank/DDBJ databases">
        <authorList>
            <person name="Amaro Gonzalez C."/>
        </authorList>
    </citation>
    <scope>NUCLEOTIDE SEQUENCE</scope>
</reference>
<sequence length="34" mass="4120">MYFSVIFEAIRSTYGNMMQRHVPFSLSYLFLEIK</sequence>
<name>A0A0E9TAP0_ANGAN</name>